<feature type="compositionally biased region" description="Polar residues" evidence="1">
    <location>
        <begin position="164"/>
        <end position="174"/>
    </location>
</feature>
<protein>
    <recommendedName>
        <fullName evidence="5">Lipoprotein</fullName>
    </recommendedName>
</protein>
<dbReference type="EMBL" id="PPFX01000052">
    <property type="protein sequence ID" value="PNU18762.1"/>
    <property type="molecule type" value="Genomic_DNA"/>
</dbReference>
<feature type="chain" id="PRO_5014345543" description="Lipoprotein" evidence="2">
    <location>
        <begin position="24"/>
        <end position="174"/>
    </location>
</feature>
<evidence type="ECO:0000313" key="4">
    <source>
        <dbReference type="Proteomes" id="UP000236340"/>
    </source>
</evidence>
<dbReference type="AlphaFoldDB" id="A0A2K2H613"/>
<gene>
    <name evidence="3" type="ORF">C2E25_16055</name>
</gene>
<accession>A0A2K2H613</accession>
<sequence length="174" mass="19397">MRNLLKRTCFCLCLMAATCLPTAAESVQENARFNVHKGDQGQAPRESLLDLTFGSPRKLATERGILIIDAFFDADGDMRHGPDEDTLSGEIKCTLDDIDYSIPAFIPGLDYQETYELSCQGNRYNPQVNEDLVFIRKRGQVIQVDLPCRLRTATDENPDRQDAASGSNHKTAVN</sequence>
<dbReference type="RefSeq" id="WP_103116736.1">
    <property type="nucleotide sequence ID" value="NZ_PPFX01000052.1"/>
</dbReference>
<dbReference type="OrthoDB" id="5402382at2"/>
<comment type="caution">
    <text evidence="3">The sequence shown here is derived from an EMBL/GenBank/DDBJ whole genome shotgun (WGS) entry which is preliminary data.</text>
</comment>
<feature type="compositionally biased region" description="Basic and acidic residues" evidence="1">
    <location>
        <begin position="152"/>
        <end position="162"/>
    </location>
</feature>
<evidence type="ECO:0008006" key="5">
    <source>
        <dbReference type="Google" id="ProtNLM"/>
    </source>
</evidence>
<feature type="signal peptide" evidence="2">
    <location>
        <begin position="1"/>
        <end position="23"/>
    </location>
</feature>
<evidence type="ECO:0000313" key="3">
    <source>
        <dbReference type="EMBL" id="PNU18762.1"/>
    </source>
</evidence>
<feature type="region of interest" description="Disordered" evidence="1">
    <location>
        <begin position="152"/>
        <end position="174"/>
    </location>
</feature>
<name>A0A2K2H613_9BACT</name>
<organism evidence="3 4">
    <name type="scientific">Geothermobacter hydrogeniphilus</name>
    <dbReference type="NCBI Taxonomy" id="1969733"/>
    <lineage>
        <taxon>Bacteria</taxon>
        <taxon>Pseudomonadati</taxon>
        <taxon>Thermodesulfobacteriota</taxon>
        <taxon>Desulfuromonadia</taxon>
        <taxon>Desulfuromonadales</taxon>
        <taxon>Geothermobacteraceae</taxon>
        <taxon>Geothermobacter</taxon>
    </lineage>
</organism>
<dbReference type="Proteomes" id="UP000236340">
    <property type="component" value="Unassembled WGS sequence"/>
</dbReference>
<evidence type="ECO:0000256" key="1">
    <source>
        <dbReference type="SAM" id="MobiDB-lite"/>
    </source>
</evidence>
<reference evidence="3 4" key="1">
    <citation type="journal article" date="2018" name="Genome Announc.">
        <title>Genome Sequence of Geothermobacter sp. HR-1 Iron Reducer from the Loihi Seamount.</title>
        <authorList>
            <person name="Smith H."/>
            <person name="Abuyen K."/>
            <person name="Tremblay J."/>
            <person name="Savalia P."/>
            <person name="Perez-Rodriguez I."/>
            <person name="Emerson D."/>
            <person name="Tully B."/>
            <person name="Amend J."/>
        </authorList>
    </citation>
    <scope>NUCLEOTIDE SEQUENCE [LARGE SCALE GENOMIC DNA]</scope>
    <source>
        <strain evidence="3 4">HR-1</strain>
    </source>
</reference>
<keyword evidence="2" id="KW-0732">Signal</keyword>
<proteinExistence type="predicted"/>
<evidence type="ECO:0000256" key="2">
    <source>
        <dbReference type="SAM" id="SignalP"/>
    </source>
</evidence>